<reference evidence="7" key="1">
    <citation type="submission" date="2019-08" db="EMBL/GenBank/DDBJ databases">
        <title>The genome of the North American firefly Photinus pyralis.</title>
        <authorList>
            <consortium name="Photinus pyralis genome working group"/>
            <person name="Fallon T.R."/>
            <person name="Sander Lower S.E."/>
            <person name="Weng J.-K."/>
        </authorList>
    </citation>
    <scope>NUCLEOTIDE SEQUENCE</scope>
    <source>
        <strain evidence="7">TRF0915ILg1</strain>
        <tissue evidence="7">Whole body</tissue>
    </source>
</reference>
<evidence type="ECO:0000256" key="1">
    <source>
        <dbReference type="ARBA" id="ARBA00011079"/>
    </source>
</evidence>
<evidence type="ECO:0000256" key="2">
    <source>
        <dbReference type="ARBA" id="ARBA00022670"/>
    </source>
</evidence>
<dbReference type="GO" id="GO:0070008">
    <property type="term" value="F:serine-type exopeptidase activity"/>
    <property type="evidence" value="ECO:0007669"/>
    <property type="project" value="InterPro"/>
</dbReference>
<evidence type="ECO:0000313" key="8">
    <source>
        <dbReference type="Proteomes" id="UP000801492"/>
    </source>
</evidence>
<dbReference type="GO" id="GO:0006508">
    <property type="term" value="P:proteolysis"/>
    <property type="evidence" value="ECO:0007669"/>
    <property type="project" value="UniProtKB-KW"/>
</dbReference>
<dbReference type="InterPro" id="IPR008758">
    <property type="entry name" value="Peptidase_S28"/>
</dbReference>
<dbReference type="PANTHER" id="PTHR11010:SF38">
    <property type="entry name" value="LYSOSOMAL PRO-X CARBOXYPEPTIDASE"/>
    <property type="match status" value="1"/>
</dbReference>
<gene>
    <name evidence="7" type="ORF">ILUMI_11922</name>
</gene>
<dbReference type="InterPro" id="IPR029058">
    <property type="entry name" value="AB_hydrolase_fold"/>
</dbReference>
<dbReference type="Gene3D" id="3.40.50.1820">
    <property type="entry name" value="alpha/beta hydrolase"/>
    <property type="match status" value="1"/>
</dbReference>
<evidence type="ECO:0000256" key="4">
    <source>
        <dbReference type="ARBA" id="ARBA00022801"/>
    </source>
</evidence>
<name>A0A8K0GA18_IGNLU</name>
<keyword evidence="4" id="KW-0378">Hydrolase</keyword>
<comment type="caution">
    <text evidence="7">The sequence shown here is derived from an EMBL/GenBank/DDBJ whole genome shotgun (WGS) entry which is preliminary data.</text>
</comment>
<dbReference type="OrthoDB" id="6745559at2759"/>
<sequence length="102" mass="12137">MKSSAQKVFISTILFFLYFHLSTQDYVYETKYINVPIDHFNFVNNDTFKLRYLINDTYWNSDGPIFFYTGNEGDIEVFAQNTGFMWEIASEFEALVIFAEHR</sequence>
<keyword evidence="5" id="KW-0325">Glycoprotein</keyword>
<organism evidence="7 8">
    <name type="scientific">Ignelater luminosus</name>
    <name type="common">Cucubano</name>
    <name type="synonym">Pyrophorus luminosus</name>
    <dbReference type="NCBI Taxonomy" id="2038154"/>
    <lineage>
        <taxon>Eukaryota</taxon>
        <taxon>Metazoa</taxon>
        <taxon>Ecdysozoa</taxon>
        <taxon>Arthropoda</taxon>
        <taxon>Hexapoda</taxon>
        <taxon>Insecta</taxon>
        <taxon>Pterygota</taxon>
        <taxon>Neoptera</taxon>
        <taxon>Endopterygota</taxon>
        <taxon>Coleoptera</taxon>
        <taxon>Polyphaga</taxon>
        <taxon>Elateriformia</taxon>
        <taxon>Elateroidea</taxon>
        <taxon>Elateridae</taxon>
        <taxon>Agrypninae</taxon>
        <taxon>Pyrophorini</taxon>
        <taxon>Ignelater</taxon>
    </lineage>
</organism>
<accession>A0A8K0GA18</accession>
<feature type="signal peptide" evidence="6">
    <location>
        <begin position="1"/>
        <end position="24"/>
    </location>
</feature>
<dbReference type="EMBL" id="VTPC01007186">
    <property type="protein sequence ID" value="KAF2894252.1"/>
    <property type="molecule type" value="Genomic_DNA"/>
</dbReference>
<dbReference type="Pfam" id="PF05577">
    <property type="entry name" value="Peptidase_S28"/>
    <property type="match status" value="1"/>
</dbReference>
<comment type="similarity">
    <text evidence="1">Belongs to the peptidase S28 family.</text>
</comment>
<feature type="chain" id="PRO_5035421778" evidence="6">
    <location>
        <begin position="25"/>
        <end position="102"/>
    </location>
</feature>
<evidence type="ECO:0000256" key="5">
    <source>
        <dbReference type="ARBA" id="ARBA00023180"/>
    </source>
</evidence>
<keyword evidence="2" id="KW-0645">Protease</keyword>
<dbReference type="Proteomes" id="UP000801492">
    <property type="component" value="Unassembled WGS sequence"/>
</dbReference>
<keyword evidence="8" id="KW-1185">Reference proteome</keyword>
<protein>
    <submittedName>
        <fullName evidence="7">Uncharacterized protein</fullName>
    </submittedName>
</protein>
<evidence type="ECO:0000256" key="3">
    <source>
        <dbReference type="ARBA" id="ARBA00022729"/>
    </source>
</evidence>
<evidence type="ECO:0000256" key="6">
    <source>
        <dbReference type="SAM" id="SignalP"/>
    </source>
</evidence>
<keyword evidence="3 6" id="KW-0732">Signal</keyword>
<proteinExistence type="inferred from homology"/>
<dbReference type="AlphaFoldDB" id="A0A8K0GA18"/>
<dbReference type="GO" id="GO:0008239">
    <property type="term" value="F:dipeptidyl-peptidase activity"/>
    <property type="evidence" value="ECO:0007669"/>
    <property type="project" value="TreeGrafter"/>
</dbReference>
<evidence type="ECO:0000313" key="7">
    <source>
        <dbReference type="EMBL" id="KAF2894252.1"/>
    </source>
</evidence>
<dbReference type="PANTHER" id="PTHR11010">
    <property type="entry name" value="PROTEASE S28 PRO-X CARBOXYPEPTIDASE-RELATED"/>
    <property type="match status" value="1"/>
</dbReference>